<dbReference type="EMBL" id="GL876960">
    <property type="protein sequence ID" value="EGD71812.1"/>
    <property type="molecule type" value="Genomic_DNA"/>
</dbReference>
<dbReference type="AlphaFoldDB" id="F2UTX2"/>
<evidence type="ECO:0000313" key="1">
    <source>
        <dbReference type="EMBL" id="EGD71812.1"/>
    </source>
</evidence>
<proteinExistence type="predicted"/>
<reference evidence="1 2" key="1">
    <citation type="submission" date="2011-03" db="EMBL/GenBank/DDBJ databases">
        <title>A unique three-unit tRNA splicing endonuclease found in ultrasmall Archaea possesses broad substrate specificity.</title>
        <authorList>
            <person name="Fujishima K."/>
            <person name="Sugahara J."/>
            <person name="Miller C.S."/>
            <person name="Baker B.J."/>
            <person name="Di Giulio M."/>
            <person name="Tomita M."/>
            <person name="Banfield J.F."/>
            <person name="Kanai A."/>
        </authorList>
    </citation>
    <scope>NUCLEOTIDE SEQUENCE [LARGE SCALE GENOMIC DNA]</scope>
</reference>
<dbReference type="HOGENOM" id="CLU_1163763_0_0_2"/>
<dbReference type="Proteomes" id="UP000242872">
    <property type="component" value="Unassembled WGS sequence"/>
</dbReference>
<protein>
    <submittedName>
        <fullName evidence="1">Uncharacterized protein</fullName>
    </submittedName>
</protein>
<name>F2UTX2_PARA4</name>
<evidence type="ECO:0000313" key="2">
    <source>
        <dbReference type="Proteomes" id="UP000242872"/>
    </source>
</evidence>
<gene>
    <name evidence="1" type="ORF">CSMARM4_0052</name>
</gene>
<sequence>MGSNINNVIKDYFSLDKLNQNESIESNLFYYSLFEPQVFDDEYEYSYDIPDQTEIENEINSDFIKVCSKKYKKDMELNGNKLGQETMRNLFGMDRISNSLLGNRLKFCGLREIFLEYKYGHGEPLDIFDKDKEVGIQVKRAVSLKSFRDNMDDTFARERGLANSGLKQLLLLFIVPCRLKDQAVMCRRVSEGYKGVIDKAKVNQEIPEKFHTLVVPFYEDESLVEFSGEVYSFINSKL</sequence>
<organism evidence="1 2">
    <name type="scientific">Candidatus Parvarchaeum acidiphilum ARMAN-4_'5-way FS'</name>
    <dbReference type="NCBI Taxonomy" id="994837"/>
    <lineage>
        <taxon>Archaea</taxon>
        <taxon>Candidatus Parvarchaeota</taxon>
        <taxon>Candidatus Parvarchaeum</taxon>
    </lineage>
</organism>
<accession>F2UTX2</accession>